<proteinExistence type="predicted"/>
<dbReference type="CDD" id="cd04765">
    <property type="entry name" value="HTH_MlrA-like_sg2"/>
    <property type="match status" value="1"/>
</dbReference>
<dbReference type="STRING" id="225324.SAMN02745126_01475"/>
<dbReference type="SMART" id="SM00422">
    <property type="entry name" value="HTH_MERR"/>
    <property type="match status" value="1"/>
</dbReference>
<feature type="region of interest" description="Disordered" evidence="2">
    <location>
        <begin position="121"/>
        <end position="140"/>
    </location>
</feature>
<dbReference type="InterPro" id="IPR000551">
    <property type="entry name" value="MerR-type_HTH_dom"/>
</dbReference>
<feature type="domain" description="HTH merR-type" evidence="3">
    <location>
        <begin position="21"/>
        <end position="89"/>
    </location>
</feature>
<dbReference type="OrthoDB" id="9810140at2"/>
<name>A0A1T4LC02_9HYPH</name>
<evidence type="ECO:0000259" key="3">
    <source>
        <dbReference type="PROSITE" id="PS50937"/>
    </source>
</evidence>
<dbReference type="PANTHER" id="PTHR30204">
    <property type="entry name" value="REDOX-CYCLING DRUG-SENSING TRANSCRIPTIONAL ACTIVATOR SOXR"/>
    <property type="match status" value="1"/>
</dbReference>
<dbReference type="Proteomes" id="UP000190092">
    <property type="component" value="Unassembled WGS sequence"/>
</dbReference>
<dbReference type="SUPFAM" id="SSF46955">
    <property type="entry name" value="Putative DNA-binding domain"/>
    <property type="match status" value="1"/>
</dbReference>
<dbReference type="PANTHER" id="PTHR30204:SF15">
    <property type="entry name" value="BLL5018 PROTEIN"/>
    <property type="match status" value="1"/>
</dbReference>
<keyword evidence="1 4" id="KW-0238">DNA-binding</keyword>
<dbReference type="EMBL" id="FUWJ01000001">
    <property type="protein sequence ID" value="SJZ52191.1"/>
    <property type="molecule type" value="Genomic_DNA"/>
</dbReference>
<evidence type="ECO:0000256" key="1">
    <source>
        <dbReference type="ARBA" id="ARBA00023125"/>
    </source>
</evidence>
<accession>A0A1T4LC02</accession>
<keyword evidence="5" id="KW-1185">Reference proteome</keyword>
<dbReference type="RefSeq" id="WP_085933102.1">
    <property type="nucleotide sequence ID" value="NZ_FUWJ01000001.1"/>
</dbReference>
<dbReference type="InterPro" id="IPR009061">
    <property type="entry name" value="DNA-bd_dom_put_sf"/>
</dbReference>
<gene>
    <name evidence="4" type="ORF">SAMN02745126_01475</name>
</gene>
<dbReference type="GO" id="GO:0003677">
    <property type="term" value="F:DNA binding"/>
    <property type="evidence" value="ECO:0007669"/>
    <property type="project" value="UniProtKB-KW"/>
</dbReference>
<evidence type="ECO:0000256" key="2">
    <source>
        <dbReference type="SAM" id="MobiDB-lite"/>
    </source>
</evidence>
<evidence type="ECO:0000313" key="4">
    <source>
        <dbReference type="EMBL" id="SJZ52191.1"/>
    </source>
</evidence>
<organism evidence="4 5">
    <name type="scientific">Enhydrobacter aerosaccus</name>
    <dbReference type="NCBI Taxonomy" id="225324"/>
    <lineage>
        <taxon>Bacteria</taxon>
        <taxon>Pseudomonadati</taxon>
        <taxon>Pseudomonadota</taxon>
        <taxon>Alphaproteobacteria</taxon>
        <taxon>Hyphomicrobiales</taxon>
        <taxon>Enhydrobacter</taxon>
    </lineage>
</organism>
<evidence type="ECO:0000313" key="5">
    <source>
        <dbReference type="Proteomes" id="UP000190092"/>
    </source>
</evidence>
<protein>
    <submittedName>
        <fullName evidence="4">DNA-binding transcriptional regulator, MerR family</fullName>
    </submittedName>
</protein>
<dbReference type="PROSITE" id="PS50937">
    <property type="entry name" value="HTH_MERR_2"/>
    <property type="match status" value="1"/>
</dbReference>
<sequence>MAVSVQAAERRIEKSAQAFRTISEVATELDVPQHVLRFWESKFSQVRPLKRGGGRRYYRPEDIDLLRRIRTLLYEDGYTIKGVQRLLKEGRGRLPQPRLDMAAESALENLRIVSARAEAMAGAATRPLPRTGPQPSTTTPRAALLDLHKRREIETVLEDLEQALAQLRSTLKAQN</sequence>
<dbReference type="Gene3D" id="1.10.1660.10">
    <property type="match status" value="1"/>
</dbReference>
<reference evidence="5" key="1">
    <citation type="submission" date="2017-02" db="EMBL/GenBank/DDBJ databases">
        <authorList>
            <person name="Varghese N."/>
            <person name="Submissions S."/>
        </authorList>
    </citation>
    <scope>NUCLEOTIDE SEQUENCE [LARGE SCALE GENOMIC DNA]</scope>
    <source>
        <strain evidence="5">ATCC 27094</strain>
    </source>
</reference>
<dbReference type="InterPro" id="IPR047057">
    <property type="entry name" value="MerR_fam"/>
</dbReference>
<dbReference type="GO" id="GO:0003700">
    <property type="term" value="F:DNA-binding transcription factor activity"/>
    <property type="evidence" value="ECO:0007669"/>
    <property type="project" value="InterPro"/>
</dbReference>
<dbReference type="Pfam" id="PF13411">
    <property type="entry name" value="MerR_1"/>
    <property type="match status" value="1"/>
</dbReference>
<dbReference type="AlphaFoldDB" id="A0A1T4LC02"/>